<keyword evidence="9" id="KW-0975">Bacterial flagellum</keyword>
<dbReference type="InterPro" id="IPR032779">
    <property type="entry name" value="FliG_M"/>
</dbReference>
<evidence type="ECO:0000256" key="3">
    <source>
        <dbReference type="ARBA" id="ARBA00010299"/>
    </source>
</evidence>
<keyword evidence="6" id="KW-0145">Chemotaxis</keyword>
<evidence type="ECO:0000256" key="9">
    <source>
        <dbReference type="ARBA" id="ARBA00023143"/>
    </source>
</evidence>
<dbReference type="RefSeq" id="WP_158336873.1">
    <property type="nucleotide sequence ID" value="NZ_CP034858.1"/>
</dbReference>
<evidence type="ECO:0000256" key="8">
    <source>
        <dbReference type="ARBA" id="ARBA00023136"/>
    </source>
</evidence>
<keyword evidence="14" id="KW-0282">Flagellum</keyword>
<dbReference type="Pfam" id="PF14841">
    <property type="entry name" value="FliG_M"/>
    <property type="match status" value="1"/>
</dbReference>
<reference evidence="14 15" key="1">
    <citation type="submission" date="2018-12" db="EMBL/GenBank/DDBJ databases">
        <authorList>
            <person name="Chong R.A."/>
        </authorList>
    </citation>
    <scope>NUCLEOTIDE SEQUENCE [LARGE SCALE GENOMIC DNA]</scope>
    <source>
        <strain evidence="14 15">Rpa</strain>
    </source>
</reference>
<dbReference type="Gene3D" id="1.10.220.30">
    <property type="match status" value="3"/>
</dbReference>
<protein>
    <recommendedName>
        <fullName evidence="4">Flagellar motor switch protein FliG</fullName>
    </recommendedName>
</protein>
<dbReference type="SUPFAM" id="SSF48029">
    <property type="entry name" value="FliG"/>
    <property type="match status" value="2"/>
</dbReference>
<feature type="domain" description="Flagellar motor switch protein FliG middle" evidence="12">
    <location>
        <begin position="115"/>
        <end position="180"/>
    </location>
</feature>
<comment type="similarity">
    <text evidence="3">Belongs to the FliG family.</text>
</comment>
<dbReference type="GO" id="GO:0009425">
    <property type="term" value="C:bacterial-type flagellum basal body"/>
    <property type="evidence" value="ECO:0007669"/>
    <property type="project" value="UniProtKB-SubCell"/>
</dbReference>
<dbReference type="PANTHER" id="PTHR30534:SF0">
    <property type="entry name" value="FLAGELLAR MOTOR SWITCH PROTEIN FLIG"/>
    <property type="match status" value="1"/>
</dbReference>
<dbReference type="InterPro" id="IPR000090">
    <property type="entry name" value="Flg_Motor_Flig"/>
</dbReference>
<keyword evidence="14" id="KW-0969">Cilium</keyword>
<evidence type="ECO:0000313" key="14">
    <source>
        <dbReference type="EMBL" id="QCI24731.1"/>
    </source>
</evidence>
<proteinExistence type="inferred from homology"/>
<accession>A0A4D6YDJ8</accession>
<dbReference type="PRINTS" id="PR00954">
    <property type="entry name" value="FLGMOTORFLIG"/>
</dbReference>
<evidence type="ECO:0000256" key="6">
    <source>
        <dbReference type="ARBA" id="ARBA00022500"/>
    </source>
</evidence>
<feature type="domain" description="Flagellar motor switch protein FliG N-terminal" evidence="13">
    <location>
        <begin position="3"/>
        <end position="98"/>
    </location>
</feature>
<evidence type="ECO:0000259" key="13">
    <source>
        <dbReference type="Pfam" id="PF14842"/>
    </source>
</evidence>
<comment type="subcellular location">
    <subcellularLocation>
        <location evidence="1">Bacterial flagellum basal body</location>
    </subcellularLocation>
    <subcellularLocation>
        <location evidence="2">Cell inner membrane</location>
        <topology evidence="2">Peripheral membrane protein</topology>
        <orientation evidence="2">Cytoplasmic side</orientation>
    </subcellularLocation>
</comment>
<dbReference type="AlphaFoldDB" id="A0A4D6YDJ8"/>
<evidence type="ECO:0000256" key="2">
    <source>
        <dbReference type="ARBA" id="ARBA00004515"/>
    </source>
</evidence>
<comment type="function">
    <text evidence="10">FliG is one of three proteins (FliG, FliN, FliM) that forms the rotor-mounted switch complex (C ring), located at the base of the basal body. This complex interacts with the CheY and CheZ chemotaxis proteins, in addition to contacting components of the motor that determine the direction of flagellar rotation.</text>
</comment>
<evidence type="ECO:0000313" key="15">
    <source>
        <dbReference type="Proteomes" id="UP000298688"/>
    </source>
</evidence>
<gene>
    <name evidence="14" type="ORF">D9V76_00385</name>
</gene>
<dbReference type="Pfam" id="PF01706">
    <property type="entry name" value="FliG_C"/>
    <property type="match status" value="1"/>
</dbReference>
<dbReference type="Pfam" id="PF14842">
    <property type="entry name" value="FliG_N"/>
    <property type="match status" value="1"/>
</dbReference>
<keyword evidence="14" id="KW-0966">Cell projection</keyword>
<evidence type="ECO:0000256" key="4">
    <source>
        <dbReference type="ARBA" id="ARBA00021870"/>
    </source>
</evidence>
<dbReference type="Proteomes" id="UP000298688">
    <property type="component" value="Chromosome"/>
</dbReference>
<keyword evidence="5" id="KW-1003">Cell membrane</keyword>
<name>A0A4D6YDJ8_BUCRP</name>
<keyword evidence="7" id="KW-0283">Flagellar rotation</keyword>
<evidence type="ECO:0000256" key="5">
    <source>
        <dbReference type="ARBA" id="ARBA00022475"/>
    </source>
</evidence>
<dbReference type="GO" id="GO:0003774">
    <property type="term" value="F:cytoskeletal motor activity"/>
    <property type="evidence" value="ECO:0007669"/>
    <property type="project" value="InterPro"/>
</dbReference>
<dbReference type="InterPro" id="IPR023087">
    <property type="entry name" value="Flg_Motor_Flig_C"/>
</dbReference>
<evidence type="ECO:0000256" key="1">
    <source>
        <dbReference type="ARBA" id="ARBA00004117"/>
    </source>
</evidence>
<evidence type="ECO:0000259" key="12">
    <source>
        <dbReference type="Pfam" id="PF14841"/>
    </source>
</evidence>
<dbReference type="EMBL" id="CP034858">
    <property type="protein sequence ID" value="QCI24731.1"/>
    <property type="molecule type" value="Genomic_DNA"/>
</dbReference>
<dbReference type="InterPro" id="IPR011002">
    <property type="entry name" value="FliG_a-hlx"/>
</dbReference>
<dbReference type="OrthoDB" id="9780302at2"/>
<organism evidence="14 15">
    <name type="scientific">Buchnera aphidicola subsp. Rhopalosiphum padi</name>
    <dbReference type="NCBI Taxonomy" id="98793"/>
    <lineage>
        <taxon>Bacteria</taxon>
        <taxon>Pseudomonadati</taxon>
        <taxon>Pseudomonadota</taxon>
        <taxon>Gammaproteobacteria</taxon>
        <taxon>Enterobacterales</taxon>
        <taxon>Erwiniaceae</taxon>
        <taxon>Buchnera</taxon>
    </lineage>
</organism>
<reference evidence="14 15" key="2">
    <citation type="submission" date="2019-05" db="EMBL/GenBank/DDBJ databases">
        <title>Genome evolution of the obligate endosymbiont Buchnera aphidicola.</title>
        <authorList>
            <person name="Moran N.A."/>
        </authorList>
    </citation>
    <scope>NUCLEOTIDE SEQUENCE [LARGE SCALE GENOMIC DNA]</scope>
    <source>
        <strain evidence="14 15">Rpa</strain>
    </source>
</reference>
<feature type="domain" description="Flagellar motor switch protein FliG C-terminal" evidence="11">
    <location>
        <begin position="218"/>
        <end position="322"/>
    </location>
</feature>
<dbReference type="GO" id="GO:0006935">
    <property type="term" value="P:chemotaxis"/>
    <property type="evidence" value="ECO:0007669"/>
    <property type="project" value="UniProtKB-KW"/>
</dbReference>
<evidence type="ECO:0000259" key="11">
    <source>
        <dbReference type="Pfam" id="PF01706"/>
    </source>
</evidence>
<keyword evidence="8" id="KW-0472">Membrane</keyword>
<evidence type="ECO:0000256" key="10">
    <source>
        <dbReference type="ARBA" id="ARBA00025598"/>
    </source>
</evidence>
<dbReference type="InterPro" id="IPR028263">
    <property type="entry name" value="FliG_N"/>
</dbReference>
<sequence>MTLNGTEKSALLLMSIGADQASEILKHLTPFEVQELVTSMVNINQFSNTILNTVLCECYDLFLKKNNLICNNDENYISDMLTKTLGEKQGHILLNEALEIRNIKMCIQAFNYMEPEKVVSLLEKEHPQILTTILIYLDKNQAAKILSSLSEEKRTEIVLRIAEFNGIEESNLINLKKIIDNLSKRKKLIFSEKDGIKTVAEILNSMKIEYEQDVLKKINLFNKKLTRKIIKEIFLFDNVVNIEDKYVQCLIENLEKEKLFIALQDTSMSVRNKFFKNMDMEKAKKLSFYLEKKSYISDVAIKNEQKLILMMFKNILDNGVFSLKNLGKYYV</sequence>
<dbReference type="GO" id="GO:0071973">
    <property type="term" value="P:bacterial-type flagellum-dependent cell motility"/>
    <property type="evidence" value="ECO:0007669"/>
    <property type="project" value="InterPro"/>
</dbReference>
<dbReference type="GO" id="GO:0005886">
    <property type="term" value="C:plasma membrane"/>
    <property type="evidence" value="ECO:0007669"/>
    <property type="project" value="UniProtKB-SubCell"/>
</dbReference>
<evidence type="ECO:0000256" key="7">
    <source>
        <dbReference type="ARBA" id="ARBA00022779"/>
    </source>
</evidence>
<dbReference type="PANTHER" id="PTHR30534">
    <property type="entry name" value="FLAGELLAR MOTOR SWITCH PROTEIN FLIG"/>
    <property type="match status" value="1"/>
</dbReference>